<protein>
    <recommendedName>
        <fullName evidence="3">RRM domain-containing protein</fullName>
    </recommendedName>
</protein>
<dbReference type="SMART" id="SM00360">
    <property type="entry name" value="RRM"/>
    <property type="match status" value="1"/>
</dbReference>
<dbReference type="Pfam" id="PF00076">
    <property type="entry name" value="RRM_1"/>
    <property type="match status" value="1"/>
</dbReference>
<feature type="compositionally biased region" description="Basic residues" evidence="2">
    <location>
        <begin position="564"/>
        <end position="576"/>
    </location>
</feature>
<dbReference type="InterPro" id="IPR000504">
    <property type="entry name" value="RRM_dom"/>
</dbReference>
<gene>
    <name evidence="4" type="ORF">QBC36DRAFT_232153</name>
</gene>
<feature type="region of interest" description="Disordered" evidence="2">
    <location>
        <begin position="826"/>
        <end position="870"/>
    </location>
</feature>
<reference evidence="4" key="1">
    <citation type="journal article" date="2023" name="Mol. Phylogenet. Evol.">
        <title>Genome-scale phylogeny and comparative genomics of the fungal order Sordariales.</title>
        <authorList>
            <person name="Hensen N."/>
            <person name="Bonometti L."/>
            <person name="Westerberg I."/>
            <person name="Brannstrom I.O."/>
            <person name="Guillou S."/>
            <person name="Cros-Aarteil S."/>
            <person name="Calhoun S."/>
            <person name="Haridas S."/>
            <person name="Kuo A."/>
            <person name="Mondo S."/>
            <person name="Pangilinan J."/>
            <person name="Riley R."/>
            <person name="LaButti K."/>
            <person name="Andreopoulos B."/>
            <person name="Lipzen A."/>
            <person name="Chen C."/>
            <person name="Yan M."/>
            <person name="Daum C."/>
            <person name="Ng V."/>
            <person name="Clum A."/>
            <person name="Steindorff A."/>
            <person name="Ohm R.A."/>
            <person name="Martin F."/>
            <person name="Silar P."/>
            <person name="Natvig D.O."/>
            <person name="Lalanne C."/>
            <person name="Gautier V."/>
            <person name="Ament-Velasquez S.L."/>
            <person name="Kruys A."/>
            <person name="Hutchinson M.I."/>
            <person name="Powell A.J."/>
            <person name="Barry K."/>
            <person name="Miller A.N."/>
            <person name="Grigoriev I.V."/>
            <person name="Debuchy R."/>
            <person name="Gladieux P."/>
            <person name="Hiltunen Thoren M."/>
            <person name="Johannesson H."/>
        </authorList>
    </citation>
    <scope>NUCLEOTIDE SEQUENCE</scope>
    <source>
        <strain evidence="4">CBS 892.96</strain>
    </source>
</reference>
<feature type="compositionally biased region" description="Low complexity" evidence="2">
    <location>
        <begin position="242"/>
        <end position="254"/>
    </location>
</feature>
<feature type="compositionally biased region" description="Polar residues" evidence="2">
    <location>
        <begin position="199"/>
        <end position="208"/>
    </location>
</feature>
<feature type="compositionally biased region" description="Basic residues" evidence="2">
    <location>
        <begin position="348"/>
        <end position="360"/>
    </location>
</feature>
<feature type="compositionally biased region" description="Basic and acidic residues" evidence="2">
    <location>
        <begin position="530"/>
        <end position="558"/>
    </location>
</feature>
<evidence type="ECO:0000256" key="2">
    <source>
        <dbReference type="SAM" id="MobiDB-lite"/>
    </source>
</evidence>
<accession>A0AAN6WCQ2</accession>
<feature type="region of interest" description="Disordered" evidence="2">
    <location>
        <begin position="729"/>
        <end position="783"/>
    </location>
</feature>
<name>A0AAN6WCQ2_9PEZI</name>
<dbReference type="PANTHER" id="PTHR23295">
    <property type="entry name" value="NUCLEAR RECEPTOR COACTIVATOR 5-RELATED"/>
    <property type="match status" value="1"/>
</dbReference>
<evidence type="ECO:0000256" key="1">
    <source>
        <dbReference type="PROSITE-ProRule" id="PRU00176"/>
    </source>
</evidence>
<feature type="compositionally biased region" description="Low complexity" evidence="2">
    <location>
        <begin position="209"/>
        <end position="222"/>
    </location>
</feature>
<feature type="region of interest" description="Disordered" evidence="2">
    <location>
        <begin position="279"/>
        <end position="362"/>
    </location>
</feature>
<dbReference type="EMBL" id="MU866118">
    <property type="protein sequence ID" value="KAK4179351.1"/>
    <property type="molecule type" value="Genomic_DNA"/>
</dbReference>
<evidence type="ECO:0000313" key="4">
    <source>
        <dbReference type="EMBL" id="KAK4179351.1"/>
    </source>
</evidence>
<dbReference type="GO" id="GO:0003723">
    <property type="term" value="F:RNA binding"/>
    <property type="evidence" value="ECO:0007669"/>
    <property type="project" value="UniProtKB-UniRule"/>
</dbReference>
<dbReference type="InterPro" id="IPR052600">
    <property type="entry name" value="Nuc_rcpt_coact/corep"/>
</dbReference>
<feature type="compositionally biased region" description="Basic and acidic residues" evidence="2">
    <location>
        <begin position="487"/>
        <end position="521"/>
    </location>
</feature>
<dbReference type="PROSITE" id="PS50102">
    <property type="entry name" value="RRM"/>
    <property type="match status" value="1"/>
</dbReference>
<dbReference type="PANTHER" id="PTHR23295:SF6">
    <property type="entry name" value="NEOSIN, ISOFORM A"/>
    <property type="match status" value="1"/>
</dbReference>
<feature type="region of interest" description="Disordered" evidence="2">
    <location>
        <begin position="1"/>
        <end position="21"/>
    </location>
</feature>
<reference evidence="4" key="2">
    <citation type="submission" date="2023-05" db="EMBL/GenBank/DDBJ databases">
        <authorList>
            <consortium name="Lawrence Berkeley National Laboratory"/>
            <person name="Steindorff A."/>
            <person name="Hensen N."/>
            <person name="Bonometti L."/>
            <person name="Westerberg I."/>
            <person name="Brannstrom I.O."/>
            <person name="Guillou S."/>
            <person name="Cros-Aarteil S."/>
            <person name="Calhoun S."/>
            <person name="Haridas S."/>
            <person name="Kuo A."/>
            <person name="Mondo S."/>
            <person name="Pangilinan J."/>
            <person name="Riley R."/>
            <person name="Labutti K."/>
            <person name="Andreopoulos B."/>
            <person name="Lipzen A."/>
            <person name="Chen C."/>
            <person name="Yanf M."/>
            <person name="Daum C."/>
            <person name="Ng V."/>
            <person name="Clum A."/>
            <person name="Ohm R."/>
            <person name="Martin F."/>
            <person name="Silar P."/>
            <person name="Natvig D."/>
            <person name="Lalanne C."/>
            <person name="Gautier V."/>
            <person name="Ament-Velasquez S.L."/>
            <person name="Kruys A."/>
            <person name="Hutchinson M.I."/>
            <person name="Powell A.J."/>
            <person name="Barry K."/>
            <person name="Miller A.N."/>
            <person name="Grigoriev I.V."/>
            <person name="Debuchy R."/>
            <person name="Gladieux P."/>
            <person name="Thoren M.H."/>
            <person name="Johannesson H."/>
        </authorList>
    </citation>
    <scope>NUCLEOTIDE SEQUENCE</scope>
    <source>
        <strain evidence="4">CBS 892.96</strain>
    </source>
</reference>
<feature type="compositionally biased region" description="Low complexity" evidence="2">
    <location>
        <begin position="279"/>
        <end position="309"/>
    </location>
</feature>
<dbReference type="SUPFAM" id="SSF54928">
    <property type="entry name" value="RNA-binding domain, RBD"/>
    <property type="match status" value="1"/>
</dbReference>
<proteinExistence type="predicted"/>
<feature type="compositionally biased region" description="Low complexity" evidence="2">
    <location>
        <begin position="754"/>
        <end position="763"/>
    </location>
</feature>
<feature type="region of interest" description="Disordered" evidence="2">
    <location>
        <begin position="33"/>
        <end position="254"/>
    </location>
</feature>
<dbReference type="Proteomes" id="UP001302321">
    <property type="component" value="Unassembled WGS sequence"/>
</dbReference>
<feature type="region of interest" description="Disordered" evidence="2">
    <location>
        <begin position="487"/>
        <end position="602"/>
    </location>
</feature>
<organism evidence="4 5">
    <name type="scientific">Triangularia setosa</name>
    <dbReference type="NCBI Taxonomy" id="2587417"/>
    <lineage>
        <taxon>Eukaryota</taxon>
        <taxon>Fungi</taxon>
        <taxon>Dikarya</taxon>
        <taxon>Ascomycota</taxon>
        <taxon>Pezizomycotina</taxon>
        <taxon>Sordariomycetes</taxon>
        <taxon>Sordariomycetidae</taxon>
        <taxon>Sordariales</taxon>
        <taxon>Podosporaceae</taxon>
        <taxon>Triangularia</taxon>
    </lineage>
</organism>
<evidence type="ECO:0000313" key="5">
    <source>
        <dbReference type="Proteomes" id="UP001302321"/>
    </source>
</evidence>
<dbReference type="InterPro" id="IPR012677">
    <property type="entry name" value="Nucleotide-bd_a/b_plait_sf"/>
</dbReference>
<evidence type="ECO:0000259" key="3">
    <source>
        <dbReference type="PROSITE" id="PS50102"/>
    </source>
</evidence>
<dbReference type="AlphaFoldDB" id="A0AAN6WCQ2"/>
<sequence>MSEQSPEIVAAANLSPLSPKPISVQIQSSSVVPMLQDQAATTDTAGPSPADPHQSEPMTGVIMDPSLKNADAPAPVSDTIVVAGDSSDFHDDSDSSIDYGEEDESGEKPTATADATADAAPDNDEYAKSFDSPVDLQSSSGEEAGAGEPQPDVSEEAAASISMNEQVTPAPAAIAHLSDRPPPPTSSIASQLGELPNANGWSTLTSVENEPPTTTTSGNPNPLSAPVAHPTSMLPTPNPNKSAAADTSAPAETANTALQDEAAIQKLVDDITARATATATATVTAPAPVPAPAGDTPASSISAPLLISGPHPPSLPPKPLISAQSHAYQRGPNLAHSHPLTPTDGGLMHHHNTSGHGSHRHSYDLMEPAAPAPASGYGGPVQFQNQHVAPLGSFPPSAWETFLAEERQYTSEQNWDKFPEGSRVFVGNLSSDRVSKQQVFAVFSKYGRLAQISMKSAYGFVQYHTVSEAQAALEACQDMEIGGRRIHLEISRRQKKKAGDERGHSPDRRPGPRGMTNDRYDANNNQTRDASWKRNDYRRSASPRRDDPRAFYPRERDNGPTSHDRRRSRSPPRRNRFGSESYRRRSPSPHHRRTPSDVDLLDIPRRYGNDVPDIQILLLQNVDRPFVDWVQNALHVRGLKTAVMHLNPHFPRDTIVQRQVLEGVHAIIDLDHNSPLQGKVNLQLFIRSTGNNIRFENYSALDPPIAAELVIREKSRAVVPAPPPPVAAPSYPPTNYQPPAYQSNPVVPQPLAGYPQQHQQPHYPAVPSIPQAAPSTTPDLSKIDNDTLRTLLASLQPQAQHQQQHAQHAAPVPQIDINALLGSLQNAGGGAAPPQYGAPPPPQAGYYSGVPPPPAAQGGGPGPLGNNTHIQNIMENLKRASGSK</sequence>
<feature type="compositionally biased region" description="Pro residues" evidence="2">
    <location>
        <begin position="310"/>
        <end position="319"/>
    </location>
</feature>
<feature type="compositionally biased region" description="Basic residues" evidence="2">
    <location>
        <begin position="584"/>
        <end position="593"/>
    </location>
</feature>
<dbReference type="InterPro" id="IPR035979">
    <property type="entry name" value="RBD_domain_sf"/>
</dbReference>
<keyword evidence="1" id="KW-0694">RNA-binding</keyword>
<keyword evidence="5" id="KW-1185">Reference proteome</keyword>
<feature type="compositionally biased region" description="Low complexity" evidence="2">
    <location>
        <begin position="109"/>
        <end position="120"/>
    </location>
</feature>
<feature type="domain" description="RRM" evidence="3">
    <location>
        <begin position="422"/>
        <end position="493"/>
    </location>
</feature>
<comment type="caution">
    <text evidence="4">The sequence shown here is derived from an EMBL/GenBank/DDBJ whole genome shotgun (WGS) entry which is preliminary data.</text>
</comment>
<dbReference type="Gene3D" id="3.30.70.330">
    <property type="match status" value="1"/>
</dbReference>